<dbReference type="CDD" id="cd03221">
    <property type="entry name" value="ABCF_EF-3"/>
    <property type="match status" value="2"/>
</dbReference>
<dbReference type="PATRIC" id="fig|1234409.3.peg.601"/>
<evidence type="ECO:0000256" key="2">
    <source>
        <dbReference type="ARBA" id="ARBA00022840"/>
    </source>
</evidence>
<dbReference type="AlphaFoldDB" id="K8Z8E3"/>
<dbReference type="InterPro" id="IPR032781">
    <property type="entry name" value="ABC_tran_Xtn"/>
</dbReference>
<dbReference type="PROSITE" id="PS50893">
    <property type="entry name" value="ABC_TRANSPORTER_2"/>
    <property type="match status" value="2"/>
</dbReference>
<dbReference type="eggNOG" id="COG0488">
    <property type="taxonomic scope" value="Bacteria"/>
</dbReference>
<dbReference type="PROSITE" id="PS00211">
    <property type="entry name" value="ABC_TRANSPORTER_1"/>
    <property type="match status" value="1"/>
</dbReference>
<dbReference type="InterPro" id="IPR051309">
    <property type="entry name" value="ABCF_ATPase"/>
</dbReference>
<dbReference type="PANTHER" id="PTHR42855:SF1">
    <property type="entry name" value="ABC TRANSPORTER DOMAIN-CONTAINING PROTEIN"/>
    <property type="match status" value="1"/>
</dbReference>
<evidence type="ECO:0000256" key="1">
    <source>
        <dbReference type="ARBA" id="ARBA00022741"/>
    </source>
</evidence>
<evidence type="ECO:0000313" key="5">
    <source>
        <dbReference type="EMBL" id="EKU27319.1"/>
    </source>
</evidence>
<name>K8Z8E3_9ENTE</name>
<gene>
    <name evidence="5" type="ORF">C683_0650</name>
</gene>
<dbReference type="PANTHER" id="PTHR42855">
    <property type="entry name" value="ABC TRANSPORTER ATP-BINDING SUBUNIT"/>
    <property type="match status" value="1"/>
</dbReference>
<dbReference type="InterPro" id="IPR037118">
    <property type="entry name" value="Val-tRNA_synth_C_sf"/>
</dbReference>
<dbReference type="Gene3D" id="1.10.287.380">
    <property type="entry name" value="Valyl-tRNA synthetase, C-terminal domain"/>
    <property type="match status" value="1"/>
</dbReference>
<accession>K8Z8E3</accession>
<dbReference type="InterPro" id="IPR003593">
    <property type="entry name" value="AAA+_ATPase"/>
</dbReference>
<keyword evidence="6" id="KW-1185">Reference proteome</keyword>
<feature type="domain" description="ABC transporter" evidence="4">
    <location>
        <begin position="4"/>
        <end position="262"/>
    </location>
</feature>
<dbReference type="FunFam" id="3.40.50.300:FF:000011">
    <property type="entry name" value="Putative ABC transporter ATP-binding component"/>
    <property type="match status" value="1"/>
</dbReference>
<dbReference type="Pfam" id="PF00005">
    <property type="entry name" value="ABC_tran"/>
    <property type="match status" value="2"/>
</dbReference>
<keyword evidence="3" id="KW-0175">Coiled coil</keyword>
<keyword evidence="2" id="KW-0067">ATP-binding</keyword>
<dbReference type="InterPro" id="IPR003439">
    <property type="entry name" value="ABC_transporter-like_ATP-bd"/>
</dbReference>
<evidence type="ECO:0000313" key="6">
    <source>
        <dbReference type="Proteomes" id="UP000016057"/>
    </source>
</evidence>
<dbReference type="InterPro" id="IPR032524">
    <property type="entry name" value="ABC_tran_C"/>
</dbReference>
<dbReference type="GO" id="GO:0003677">
    <property type="term" value="F:DNA binding"/>
    <property type="evidence" value="ECO:0007669"/>
    <property type="project" value="InterPro"/>
</dbReference>
<evidence type="ECO:0000259" key="4">
    <source>
        <dbReference type="PROSITE" id="PS50893"/>
    </source>
</evidence>
<dbReference type="GO" id="GO:0016887">
    <property type="term" value="F:ATP hydrolysis activity"/>
    <property type="evidence" value="ECO:0007669"/>
    <property type="project" value="InterPro"/>
</dbReference>
<organism evidence="5 6">
    <name type="scientific">Catellicoccus marimammalium M35/04/3</name>
    <dbReference type="NCBI Taxonomy" id="1234409"/>
    <lineage>
        <taxon>Bacteria</taxon>
        <taxon>Bacillati</taxon>
        <taxon>Bacillota</taxon>
        <taxon>Bacilli</taxon>
        <taxon>Lactobacillales</taxon>
        <taxon>Enterococcaceae</taxon>
        <taxon>Catellicoccus</taxon>
    </lineage>
</organism>
<dbReference type="GO" id="GO:0005524">
    <property type="term" value="F:ATP binding"/>
    <property type="evidence" value="ECO:0007669"/>
    <property type="project" value="UniProtKB-KW"/>
</dbReference>
<dbReference type="OrthoDB" id="9760950at2"/>
<comment type="caution">
    <text evidence="5">The sequence shown here is derived from an EMBL/GenBank/DDBJ whole genome shotgun (WGS) entry which is preliminary data.</text>
</comment>
<dbReference type="Gene3D" id="3.40.50.300">
    <property type="entry name" value="P-loop containing nucleotide triphosphate hydrolases"/>
    <property type="match status" value="2"/>
</dbReference>
<dbReference type="InterPro" id="IPR027417">
    <property type="entry name" value="P-loop_NTPase"/>
</dbReference>
<dbReference type="InterPro" id="IPR017871">
    <property type="entry name" value="ABC_transporter-like_CS"/>
</dbReference>
<dbReference type="Pfam" id="PF16326">
    <property type="entry name" value="ABC_tran_CTD"/>
    <property type="match status" value="1"/>
</dbReference>
<keyword evidence="1" id="KW-0547">Nucleotide-binding</keyword>
<feature type="domain" description="ABC transporter" evidence="4">
    <location>
        <begin position="328"/>
        <end position="548"/>
    </location>
</feature>
<dbReference type="Pfam" id="PF12848">
    <property type="entry name" value="ABC_tran_Xtn"/>
    <property type="match status" value="1"/>
</dbReference>
<dbReference type="SUPFAM" id="SSF52540">
    <property type="entry name" value="P-loop containing nucleoside triphosphate hydrolases"/>
    <property type="match status" value="2"/>
</dbReference>
<dbReference type="SMART" id="SM00382">
    <property type="entry name" value="AAA"/>
    <property type="match status" value="2"/>
</dbReference>
<dbReference type="Proteomes" id="UP000016057">
    <property type="component" value="Unassembled WGS sequence"/>
</dbReference>
<proteinExistence type="predicted"/>
<dbReference type="RefSeq" id="WP_009489971.1">
    <property type="nucleotide sequence ID" value="NZ_AMYT01000017.1"/>
</dbReference>
<evidence type="ECO:0000256" key="3">
    <source>
        <dbReference type="SAM" id="Coils"/>
    </source>
</evidence>
<dbReference type="EMBL" id="AMYT01000017">
    <property type="protein sequence ID" value="EKU27319.1"/>
    <property type="molecule type" value="Genomic_DNA"/>
</dbReference>
<dbReference type="STRING" id="1234409.C683_0650"/>
<reference evidence="5 6" key="1">
    <citation type="journal article" date="2013" name="Genome Announc.">
        <title>Draft Genome Sequence of Catellicoccus marimammalium, a Novel Species Commonly Found in Gull Feces.</title>
        <authorList>
            <person name="Weigand M.R."/>
            <person name="Ryu H."/>
            <person name="Bozcek L."/>
            <person name="Konstantinidis K.T."/>
            <person name="Santo Domingo J.W."/>
        </authorList>
    </citation>
    <scope>NUCLEOTIDE SEQUENCE [LARGE SCALE GENOMIC DNA]</scope>
    <source>
        <strain evidence="5 6">M35/04/3</strain>
    </source>
</reference>
<protein>
    <submittedName>
        <fullName evidence="5">ATPase component of ABC transporter</fullName>
    </submittedName>
</protein>
<sequence length="638" mass="73839">MKEFKAEQLTKTYGEKQLFKNIAFSIQEGDKIGLIGINGTGKSSLMRILAQQGTNPYVEEEPFEGEFTYPHDYSVAYLPQETKLDPEKTVLEVVFKGEAPIMRAVRQYEEALLAMEEKGYDEACQAQFEKAENRMNETDAWLAETNAKIILQQLGISDLQQKCGTLSGGQQKRVGLAQVLIAQPDLLLLDEPTNHLDYRSICWLEKYLQQYKGALLVITHDRYFLDQVTNRIFELDHGIIYEYQGNYQSYLEGKALRLEQEKVQQHKQQRLYKQELAWMRKGVEARRTKQEARKKRFYDLKEAMKSNQKEEADWNIDLATTRLGKKVLAIEEGSLAFGDHVLFTHLNLLIQNHERLGITGDNGTGKTSLLNVLAGRLPLTSGVYEIGETVKIAYYTQQNEGMEDNKRVIQFLQEVAEETRTKDQSIVSVTEMLERFLFPRSMHGTLVGKLSGGEKRRLYLLKLLIQQPNVLLLDEPTNDLDIDTLTILEDYLSTFPGAVITVSHDRYFLDKVAERLLLFEKGEDLSLYYGSASEYFAEKEQSFRKTTKKEEKPKEPKVEEKPEKVEKKKLTYMEQKEWETIEEDIEQLETSISEIEDEMSQNTTADFVYLGELQQKLDETNQALEEKLERWEYLSQYV</sequence>
<feature type="coiled-coil region" evidence="3">
    <location>
        <begin position="578"/>
        <end position="634"/>
    </location>
</feature>